<comment type="catalytic activity">
    <reaction evidence="5">
        <text>GTP + H2O = GDP + phosphate + H(+)</text>
        <dbReference type="Rhea" id="RHEA:19669"/>
        <dbReference type="ChEBI" id="CHEBI:15377"/>
        <dbReference type="ChEBI" id="CHEBI:15378"/>
        <dbReference type="ChEBI" id="CHEBI:37565"/>
        <dbReference type="ChEBI" id="CHEBI:43474"/>
        <dbReference type="ChEBI" id="CHEBI:58189"/>
    </reaction>
    <physiologicalReaction direction="left-to-right" evidence="5">
        <dbReference type="Rhea" id="RHEA:19670"/>
    </physiologicalReaction>
</comment>
<dbReference type="EMBL" id="CP046313">
    <property type="protein sequence ID" value="QGS08132.1"/>
    <property type="molecule type" value="Genomic_DNA"/>
</dbReference>
<evidence type="ECO:0000256" key="3">
    <source>
        <dbReference type="ARBA" id="ARBA00023186"/>
    </source>
</evidence>
<keyword evidence="1" id="KW-0547">Nucleotide-binding</keyword>
<dbReference type="Gene3D" id="3.40.50.300">
    <property type="entry name" value="P-loop containing nucleotide triphosphate hydrolases"/>
    <property type="match status" value="1"/>
</dbReference>
<evidence type="ECO:0000259" key="6">
    <source>
        <dbReference type="Pfam" id="PF02492"/>
    </source>
</evidence>
<evidence type="ECO:0000256" key="2">
    <source>
        <dbReference type="ARBA" id="ARBA00022801"/>
    </source>
</evidence>
<dbReference type="InterPro" id="IPR051316">
    <property type="entry name" value="Zinc-reg_GTPase_activator"/>
</dbReference>
<accession>A0ABX6FI08</accession>
<comment type="similarity">
    <text evidence="4">Belongs to the SIMIBI class G3E GTPase family. ZNG1 subfamily.</text>
</comment>
<evidence type="ECO:0000256" key="1">
    <source>
        <dbReference type="ARBA" id="ARBA00022741"/>
    </source>
</evidence>
<protein>
    <recommendedName>
        <fullName evidence="10">GTP-binding protein</fullName>
    </recommendedName>
</protein>
<dbReference type="RefSeq" id="WP_155824770.1">
    <property type="nucleotide sequence ID" value="NZ_CP046313.1"/>
</dbReference>
<dbReference type="SUPFAM" id="SSF52540">
    <property type="entry name" value="P-loop containing nucleoside triphosphate hydrolases"/>
    <property type="match status" value="1"/>
</dbReference>
<reference evidence="8 9" key="1">
    <citation type="submission" date="2019-11" db="EMBL/GenBank/DDBJ databases">
        <title>FDA dAtabase for Regulatory Grade micrObial Sequences (FDA-ARGOS): Supporting development and validation of Infectious Disease Dx tests.</title>
        <authorList>
            <person name="Turner S."/>
            <person name="Byrd R."/>
            <person name="Tallon L."/>
            <person name="Sadzewicz L."/>
            <person name="Vavikolanu K."/>
            <person name="Mehta A."/>
            <person name="Aluvathingal J."/>
            <person name="Nadendla S."/>
            <person name="Myers T."/>
            <person name="Yan Y."/>
            <person name="Sichtig H."/>
        </authorList>
    </citation>
    <scope>NUCLEOTIDE SEQUENCE [LARGE SCALE GENOMIC DNA]</scope>
    <source>
        <strain evidence="8 9">FDAARGOS_742</strain>
    </source>
</reference>
<sequence>MKIILVSGFLGSGKTRFIKSLVEKTDKSIVILENEFGDLNLDSDYLKSDIGDNEDDVKVWELTNGCICCSTNLDFTHSILTIANTLNPDYLIVEPSGVAKINNIIEKIKKISYERIELGLPILIIDAKNYENILENYSEYVKEELFYNGIVVVSKSENLDESQFIEIKNALNINRDIKFPFKHYSKWDNETWEYIFSTTGIFLETDNKLTLKFKIDKKQPEKKLEQYTLKNIGVTSLDKLSYTLLYLMSNKVGKVERVKGNLTIQDNNYKFDLVGNNYEITGNNNSLGNNAVVIGTNLNRDIIEKLFEN</sequence>
<dbReference type="SUPFAM" id="SSF90002">
    <property type="entry name" value="Hypothetical protein YjiA, C-terminal domain"/>
    <property type="match status" value="1"/>
</dbReference>
<evidence type="ECO:0000256" key="4">
    <source>
        <dbReference type="ARBA" id="ARBA00034320"/>
    </source>
</evidence>
<dbReference type="Proteomes" id="UP000427636">
    <property type="component" value="Chromosome"/>
</dbReference>
<keyword evidence="3" id="KW-0143">Chaperone</keyword>
<dbReference type="GeneID" id="84803114"/>
<keyword evidence="9" id="KW-1185">Reference proteome</keyword>
<feature type="domain" description="CobW C-terminal" evidence="7">
    <location>
        <begin position="247"/>
        <end position="308"/>
    </location>
</feature>
<dbReference type="PANTHER" id="PTHR13748:SF62">
    <property type="entry name" value="COBW DOMAIN-CONTAINING PROTEIN"/>
    <property type="match status" value="1"/>
</dbReference>
<name>A0ABX6FI08_9BACL</name>
<dbReference type="Pfam" id="PF02492">
    <property type="entry name" value="cobW"/>
    <property type="match status" value="1"/>
</dbReference>
<keyword evidence="2" id="KW-0378">Hydrolase</keyword>
<dbReference type="Pfam" id="PF07683">
    <property type="entry name" value="CobW_C"/>
    <property type="match status" value="1"/>
</dbReference>
<organism evidence="8 9">
    <name type="scientific">Gemella sanguinis</name>
    <dbReference type="NCBI Taxonomy" id="84135"/>
    <lineage>
        <taxon>Bacteria</taxon>
        <taxon>Bacillati</taxon>
        <taxon>Bacillota</taxon>
        <taxon>Bacilli</taxon>
        <taxon>Bacillales</taxon>
        <taxon>Gemellaceae</taxon>
        <taxon>Gemella</taxon>
    </lineage>
</organism>
<dbReference type="InterPro" id="IPR011629">
    <property type="entry name" value="CobW-like_C"/>
</dbReference>
<dbReference type="InterPro" id="IPR036627">
    <property type="entry name" value="CobW-likC_sf"/>
</dbReference>
<evidence type="ECO:0000313" key="9">
    <source>
        <dbReference type="Proteomes" id="UP000427636"/>
    </source>
</evidence>
<evidence type="ECO:0000256" key="5">
    <source>
        <dbReference type="ARBA" id="ARBA00049117"/>
    </source>
</evidence>
<gene>
    <name evidence="8" type="ORF">FOC50_07600</name>
</gene>
<proteinExistence type="inferred from homology"/>
<dbReference type="PANTHER" id="PTHR13748">
    <property type="entry name" value="COBW-RELATED"/>
    <property type="match status" value="1"/>
</dbReference>
<dbReference type="Gene3D" id="3.30.1220.10">
    <property type="entry name" value="CobW-like, C-terminal domain"/>
    <property type="match status" value="1"/>
</dbReference>
<feature type="domain" description="CobW/HypB/UreG nucleotide-binding" evidence="6">
    <location>
        <begin position="3"/>
        <end position="165"/>
    </location>
</feature>
<dbReference type="InterPro" id="IPR003495">
    <property type="entry name" value="CobW/HypB/UreG_nucleotide-bd"/>
</dbReference>
<evidence type="ECO:0000259" key="7">
    <source>
        <dbReference type="Pfam" id="PF07683"/>
    </source>
</evidence>
<dbReference type="InterPro" id="IPR027417">
    <property type="entry name" value="P-loop_NTPase"/>
</dbReference>
<evidence type="ECO:0008006" key="10">
    <source>
        <dbReference type="Google" id="ProtNLM"/>
    </source>
</evidence>
<evidence type="ECO:0000313" key="8">
    <source>
        <dbReference type="EMBL" id="QGS08132.1"/>
    </source>
</evidence>